<reference evidence="1" key="1">
    <citation type="journal article" date="2014" name="Int. J. Syst. Evol. Microbiol.">
        <title>Complete genome sequence of Corynebacterium casei LMG S-19264T (=DSM 44701T), isolated from a smear-ripened cheese.</title>
        <authorList>
            <consortium name="US DOE Joint Genome Institute (JGI-PGF)"/>
            <person name="Walter F."/>
            <person name="Albersmeier A."/>
            <person name="Kalinowski J."/>
            <person name="Ruckert C."/>
        </authorList>
    </citation>
    <scope>NUCLEOTIDE SEQUENCE</scope>
    <source>
        <strain evidence="1">JCM 4059</strain>
    </source>
</reference>
<dbReference type="AlphaFoldDB" id="A0A919B7Y0"/>
<evidence type="ECO:0000313" key="1">
    <source>
        <dbReference type="EMBL" id="GHF61716.1"/>
    </source>
</evidence>
<sequence length="49" mass="5509">MITQQDAFDAEIDAWVADQLAASPDWTPEHYARVWAYLEPSETQLGEAA</sequence>
<dbReference type="Proteomes" id="UP000638313">
    <property type="component" value="Unassembled WGS sequence"/>
</dbReference>
<accession>A0A919B7Y0</accession>
<name>A0A919B7Y0_9ACTN</name>
<dbReference type="EMBL" id="BNBD01000011">
    <property type="protein sequence ID" value="GHF61716.1"/>
    <property type="molecule type" value="Genomic_DNA"/>
</dbReference>
<protein>
    <submittedName>
        <fullName evidence="1">Uncharacterized protein</fullName>
    </submittedName>
</protein>
<evidence type="ECO:0000313" key="2">
    <source>
        <dbReference type="Proteomes" id="UP000638313"/>
    </source>
</evidence>
<proteinExistence type="predicted"/>
<reference evidence="1" key="2">
    <citation type="submission" date="2020-09" db="EMBL/GenBank/DDBJ databases">
        <authorList>
            <person name="Sun Q."/>
            <person name="Ohkuma M."/>
        </authorList>
    </citation>
    <scope>NUCLEOTIDE SEQUENCE</scope>
    <source>
        <strain evidence="1">JCM 4059</strain>
    </source>
</reference>
<keyword evidence="2" id="KW-1185">Reference proteome</keyword>
<gene>
    <name evidence="1" type="ORF">GCM10010218_49080</name>
</gene>
<organism evidence="1 2">
    <name type="scientific">Streptomyces mashuensis</name>
    <dbReference type="NCBI Taxonomy" id="33904"/>
    <lineage>
        <taxon>Bacteria</taxon>
        <taxon>Bacillati</taxon>
        <taxon>Actinomycetota</taxon>
        <taxon>Actinomycetes</taxon>
        <taxon>Kitasatosporales</taxon>
        <taxon>Streptomycetaceae</taxon>
        <taxon>Streptomyces</taxon>
    </lineage>
</organism>
<comment type="caution">
    <text evidence="1">The sequence shown here is derived from an EMBL/GenBank/DDBJ whole genome shotgun (WGS) entry which is preliminary data.</text>
</comment>
<dbReference type="RefSeq" id="WP_190131920.1">
    <property type="nucleotide sequence ID" value="NZ_BNBD01000011.1"/>
</dbReference>